<keyword evidence="16" id="KW-1185">Reference proteome</keyword>
<dbReference type="PANTHER" id="PTHR30529:SF1">
    <property type="entry name" value="CYTOCHROME B561 HOMOLOG 2"/>
    <property type="match status" value="1"/>
</dbReference>
<protein>
    <submittedName>
        <fullName evidence="15">Cytochrome b/b6 domain-containing protein</fullName>
    </submittedName>
</protein>
<name>A0ABQ0A2X5_9GAMM</name>
<keyword evidence="9 13" id="KW-1133">Transmembrane helix</keyword>
<keyword evidence="3" id="KW-0813">Transport</keyword>
<evidence type="ECO:0000313" key="15">
    <source>
        <dbReference type="EMBL" id="GAA6146750.1"/>
    </source>
</evidence>
<evidence type="ECO:0000313" key="16">
    <source>
        <dbReference type="Proteomes" id="UP001481413"/>
    </source>
</evidence>
<evidence type="ECO:0000256" key="6">
    <source>
        <dbReference type="ARBA" id="ARBA00022692"/>
    </source>
</evidence>
<evidence type="ECO:0000256" key="2">
    <source>
        <dbReference type="ARBA" id="ARBA00004651"/>
    </source>
</evidence>
<evidence type="ECO:0000256" key="11">
    <source>
        <dbReference type="ARBA" id="ARBA00023136"/>
    </source>
</evidence>
<keyword evidence="5" id="KW-0349">Heme</keyword>
<comment type="caution">
    <text evidence="15">The sequence shown here is derived from an EMBL/GenBank/DDBJ whole genome shotgun (WGS) entry which is preliminary data.</text>
</comment>
<dbReference type="Gene3D" id="1.20.950.20">
    <property type="entry name" value="Transmembrane di-heme cytochromes, Chain C"/>
    <property type="match status" value="2"/>
</dbReference>
<evidence type="ECO:0000256" key="8">
    <source>
        <dbReference type="ARBA" id="ARBA00022982"/>
    </source>
</evidence>
<keyword evidence="4" id="KW-1003">Cell membrane</keyword>
<feature type="transmembrane region" description="Helical" evidence="13">
    <location>
        <begin position="85"/>
        <end position="103"/>
    </location>
</feature>
<dbReference type="Pfam" id="PF01292">
    <property type="entry name" value="Ni_hydr_CYTB"/>
    <property type="match status" value="1"/>
</dbReference>
<evidence type="ECO:0000256" key="3">
    <source>
        <dbReference type="ARBA" id="ARBA00022448"/>
    </source>
</evidence>
<keyword evidence="7" id="KW-0479">Metal-binding</keyword>
<evidence type="ECO:0000256" key="1">
    <source>
        <dbReference type="ARBA" id="ARBA00001970"/>
    </source>
</evidence>
<evidence type="ECO:0000256" key="7">
    <source>
        <dbReference type="ARBA" id="ARBA00022723"/>
    </source>
</evidence>
<feature type="transmembrane region" description="Helical" evidence="13">
    <location>
        <begin position="124"/>
        <end position="144"/>
    </location>
</feature>
<feature type="transmembrane region" description="Helical" evidence="13">
    <location>
        <begin position="179"/>
        <end position="200"/>
    </location>
</feature>
<evidence type="ECO:0000256" key="12">
    <source>
        <dbReference type="ARBA" id="ARBA00037975"/>
    </source>
</evidence>
<comment type="cofactor">
    <cofactor evidence="1">
        <name>heme b</name>
        <dbReference type="ChEBI" id="CHEBI:60344"/>
    </cofactor>
</comment>
<evidence type="ECO:0000256" key="5">
    <source>
        <dbReference type="ARBA" id="ARBA00022617"/>
    </source>
</evidence>
<keyword evidence="10" id="KW-0408">Iron</keyword>
<evidence type="ECO:0000256" key="4">
    <source>
        <dbReference type="ARBA" id="ARBA00022475"/>
    </source>
</evidence>
<dbReference type="EMBL" id="BAABWH010000010">
    <property type="protein sequence ID" value="GAA6146750.1"/>
    <property type="molecule type" value="Genomic_DNA"/>
</dbReference>
<dbReference type="InterPro" id="IPR011577">
    <property type="entry name" value="Cyt_b561_bac/Ni-Hgenase"/>
</dbReference>
<evidence type="ECO:0000256" key="13">
    <source>
        <dbReference type="SAM" id="Phobius"/>
    </source>
</evidence>
<dbReference type="PANTHER" id="PTHR30529">
    <property type="entry name" value="CYTOCHROME B561"/>
    <property type="match status" value="1"/>
</dbReference>
<comment type="similarity">
    <text evidence="12">Belongs to the cytochrome b561 family.</text>
</comment>
<organism evidence="15 16">
    <name type="scientific">Thalassolituus maritimus</name>
    <dbReference type="NCBI Taxonomy" id="484498"/>
    <lineage>
        <taxon>Bacteria</taxon>
        <taxon>Pseudomonadati</taxon>
        <taxon>Pseudomonadota</taxon>
        <taxon>Gammaproteobacteria</taxon>
        <taxon>Oceanospirillales</taxon>
        <taxon>Oceanospirillaceae</taxon>
        <taxon>Thalassolituus</taxon>
    </lineage>
</organism>
<feature type="domain" description="Cytochrome b561 bacterial/Ni-hydrogenase" evidence="14">
    <location>
        <begin position="44"/>
        <end position="212"/>
    </location>
</feature>
<evidence type="ECO:0000259" key="14">
    <source>
        <dbReference type="Pfam" id="PF01292"/>
    </source>
</evidence>
<feature type="transmembrane region" description="Helical" evidence="13">
    <location>
        <begin position="43"/>
        <end position="65"/>
    </location>
</feature>
<keyword evidence="6 13" id="KW-0812">Transmembrane</keyword>
<dbReference type="SUPFAM" id="SSF81342">
    <property type="entry name" value="Transmembrane di-heme cytochromes"/>
    <property type="match status" value="1"/>
</dbReference>
<evidence type="ECO:0000256" key="10">
    <source>
        <dbReference type="ARBA" id="ARBA00023004"/>
    </source>
</evidence>
<gene>
    <name evidence="15" type="ORF">NBRC116585_28690</name>
</gene>
<comment type="subcellular location">
    <subcellularLocation>
        <location evidence="2">Cell membrane</location>
        <topology evidence="2">Multi-pass membrane protein</topology>
    </subcellularLocation>
</comment>
<dbReference type="Proteomes" id="UP001481413">
    <property type="component" value="Unassembled WGS sequence"/>
</dbReference>
<keyword evidence="8" id="KW-0249">Electron transport</keyword>
<dbReference type="InterPro" id="IPR052168">
    <property type="entry name" value="Cytochrome_b561_oxidase"/>
</dbReference>
<dbReference type="InterPro" id="IPR016174">
    <property type="entry name" value="Di-haem_cyt_TM"/>
</dbReference>
<reference evidence="15 16" key="1">
    <citation type="submission" date="2024-04" db="EMBL/GenBank/DDBJ databases">
        <title>Draft genome sequence of Thalassolituus maritimus NBRC 116585.</title>
        <authorList>
            <person name="Miyakawa T."/>
            <person name="Kusuya Y."/>
            <person name="Miura T."/>
        </authorList>
    </citation>
    <scope>NUCLEOTIDE SEQUENCE [LARGE SCALE GENOMIC DNA]</scope>
    <source>
        <strain evidence="15 16">5NW40-0001</strain>
    </source>
</reference>
<proteinExistence type="inferred from homology"/>
<evidence type="ECO:0000256" key="9">
    <source>
        <dbReference type="ARBA" id="ARBA00022989"/>
    </source>
</evidence>
<keyword evidence="11 13" id="KW-0472">Membrane</keyword>
<sequence length="215" mass="24204">MHLRTMIVRFYIFFDDLMPAMVKDIESKTAKRRDMKLANTKDTYGWVSILLHWGVALTVFGMFGLGLYMVELTYYDAWYKGSLDLHKGAGILLAIAVVIRLLWKMLNPTPKALSHNKAEQFAGHAAHMVLYLLLAALFTTGYLISTADGRSIDVFGWFSVPASLTADNQESIAGDIHEWLAWGLIALVALHALAAVKHHVINRDSTLKRMIRPMK</sequence>
<accession>A0ABQ0A2X5</accession>